<dbReference type="EMBL" id="LS398110">
    <property type="protein sequence ID" value="SPP96389.1"/>
    <property type="molecule type" value="Genomic_DNA"/>
</dbReference>
<comment type="caution">
    <text evidence="9">Lacks conserved residue(s) required for the propagation of feature annotation.</text>
</comment>
<dbReference type="Proteomes" id="UP000246085">
    <property type="component" value="Chromosome BRAD3257"/>
</dbReference>
<dbReference type="InterPro" id="IPR004485">
    <property type="entry name" value="Cobalamin_biosynth_CobD/CbiB"/>
</dbReference>
<dbReference type="HAMAP" id="MF_00024">
    <property type="entry name" value="CobD_CbiB"/>
    <property type="match status" value="1"/>
</dbReference>
<dbReference type="PANTHER" id="PTHR34308:SF1">
    <property type="entry name" value="COBALAMIN BIOSYNTHESIS PROTEIN CBIB"/>
    <property type="match status" value="1"/>
</dbReference>
<feature type="transmembrane region" description="Helical" evidence="9">
    <location>
        <begin position="99"/>
        <end position="117"/>
    </location>
</feature>
<dbReference type="AlphaFoldDB" id="A0A2U3Q507"/>
<evidence type="ECO:0000256" key="7">
    <source>
        <dbReference type="ARBA" id="ARBA00022989"/>
    </source>
</evidence>
<gene>
    <name evidence="9 10" type="primary">cobD</name>
    <name evidence="10" type="ORF">BRAD3257_5443</name>
</gene>
<evidence type="ECO:0000256" key="2">
    <source>
        <dbReference type="ARBA" id="ARBA00004953"/>
    </source>
</evidence>
<name>A0A2U3Q507_9BRAD</name>
<dbReference type="KEGG" id="bvz:BRAD3257_5443"/>
<organism evidence="10 11">
    <name type="scientific">Bradyrhizobium vignae</name>
    <dbReference type="NCBI Taxonomy" id="1549949"/>
    <lineage>
        <taxon>Bacteria</taxon>
        <taxon>Pseudomonadati</taxon>
        <taxon>Pseudomonadota</taxon>
        <taxon>Alphaproteobacteria</taxon>
        <taxon>Hyphomicrobiales</taxon>
        <taxon>Nitrobacteraceae</taxon>
        <taxon>Bradyrhizobium</taxon>
    </lineage>
</organism>
<comment type="similarity">
    <text evidence="3 9">Belongs to the CobD/CbiB family.</text>
</comment>
<dbReference type="GO" id="GO:0009236">
    <property type="term" value="P:cobalamin biosynthetic process"/>
    <property type="evidence" value="ECO:0007669"/>
    <property type="project" value="UniProtKB-UniRule"/>
</dbReference>
<feature type="transmembrane region" description="Helical" evidence="9">
    <location>
        <begin position="311"/>
        <end position="328"/>
    </location>
</feature>
<evidence type="ECO:0000313" key="11">
    <source>
        <dbReference type="Proteomes" id="UP000246085"/>
    </source>
</evidence>
<evidence type="ECO:0000256" key="5">
    <source>
        <dbReference type="ARBA" id="ARBA00022573"/>
    </source>
</evidence>
<evidence type="ECO:0000256" key="9">
    <source>
        <dbReference type="HAMAP-Rule" id="MF_00024"/>
    </source>
</evidence>
<comment type="function">
    <text evidence="9">Converts cobyric acid to cobinamide by the addition of aminopropanol on the F carboxylic group.</text>
</comment>
<comment type="pathway">
    <text evidence="2 9">Cofactor biosynthesis; adenosylcobalamin biosynthesis.</text>
</comment>
<dbReference type="UniPathway" id="UPA00148"/>
<protein>
    <recommendedName>
        <fullName evidence="9">Cobalamin biosynthesis protein CobD</fullName>
    </recommendedName>
</protein>
<feature type="transmembrane region" description="Helical" evidence="9">
    <location>
        <begin position="73"/>
        <end position="93"/>
    </location>
</feature>
<evidence type="ECO:0000256" key="4">
    <source>
        <dbReference type="ARBA" id="ARBA00022475"/>
    </source>
</evidence>
<dbReference type="GO" id="GO:0048472">
    <property type="term" value="F:threonine-phosphate decarboxylase activity"/>
    <property type="evidence" value="ECO:0007669"/>
    <property type="project" value="InterPro"/>
</dbReference>
<sequence length="329" mass="34820">MRSALALRNRGGQEAGVGFAGAMVVAMAVDALLGWPAPLFARIGHPVTWLGRLIAAIDAAWNRASDPPAWRRAAGVAGALVVIALSVALGWIVQSVLSLGWIQIMLIGILAWPLVALRSLHDHVAAVAMPLQAGDIAAAREAVSRIVGRDPTALDEAGIARAAIESLAENSSDGIVAPVFWGALFGLPGIFGYKAINTLDSMIGHRSERHEAFGWAAARIDDLANFIPARLTGFLFVLLASRRSEALSCMARDARRHRSPNAGWPEAAMAGALGVRLSGPRIYHGSATDEPWLNQGARDPRAADITEALTVYRRAMMLLAALLAILAFA</sequence>
<evidence type="ECO:0000256" key="1">
    <source>
        <dbReference type="ARBA" id="ARBA00004651"/>
    </source>
</evidence>
<proteinExistence type="inferred from homology"/>
<dbReference type="PANTHER" id="PTHR34308">
    <property type="entry name" value="COBALAMIN BIOSYNTHESIS PROTEIN CBIB"/>
    <property type="match status" value="1"/>
</dbReference>
<dbReference type="GO" id="GO:0015420">
    <property type="term" value="F:ABC-type vitamin B12 transporter activity"/>
    <property type="evidence" value="ECO:0007669"/>
    <property type="project" value="UniProtKB-UniRule"/>
</dbReference>
<keyword evidence="5 9" id="KW-0169">Cobalamin biosynthesis</keyword>
<keyword evidence="7 9" id="KW-1133">Transmembrane helix</keyword>
<dbReference type="Pfam" id="PF03186">
    <property type="entry name" value="CobD_Cbib"/>
    <property type="match status" value="1"/>
</dbReference>
<accession>A0A2U3Q507</accession>
<dbReference type="GO" id="GO:0005886">
    <property type="term" value="C:plasma membrane"/>
    <property type="evidence" value="ECO:0007669"/>
    <property type="project" value="UniProtKB-SubCell"/>
</dbReference>
<evidence type="ECO:0000256" key="8">
    <source>
        <dbReference type="ARBA" id="ARBA00023136"/>
    </source>
</evidence>
<keyword evidence="8 9" id="KW-0472">Membrane</keyword>
<evidence type="ECO:0000256" key="6">
    <source>
        <dbReference type="ARBA" id="ARBA00022692"/>
    </source>
</evidence>
<keyword evidence="4 9" id="KW-1003">Cell membrane</keyword>
<reference evidence="10 11" key="1">
    <citation type="submission" date="2018-03" db="EMBL/GenBank/DDBJ databases">
        <authorList>
            <person name="Gully D."/>
        </authorList>
    </citation>
    <scope>NUCLEOTIDE SEQUENCE [LARGE SCALE GENOMIC DNA]</scope>
    <source>
        <strain evidence="10">ORS3257</strain>
    </source>
</reference>
<evidence type="ECO:0000256" key="3">
    <source>
        <dbReference type="ARBA" id="ARBA00006263"/>
    </source>
</evidence>
<feature type="transmembrane region" description="Helical" evidence="9">
    <location>
        <begin position="15"/>
        <end position="37"/>
    </location>
</feature>
<evidence type="ECO:0000313" key="10">
    <source>
        <dbReference type="EMBL" id="SPP96389.1"/>
    </source>
</evidence>
<dbReference type="NCBIfam" id="TIGR00380">
    <property type="entry name" value="cobal_cbiB"/>
    <property type="match status" value="1"/>
</dbReference>
<comment type="subcellular location">
    <subcellularLocation>
        <location evidence="1 9">Cell membrane</location>
        <topology evidence="1 9">Multi-pass membrane protein</topology>
    </subcellularLocation>
</comment>
<keyword evidence="6 9" id="KW-0812">Transmembrane</keyword>